<evidence type="ECO:0000313" key="1">
    <source>
        <dbReference type="EMBL" id="CAE8653369.1"/>
    </source>
</evidence>
<name>A0A813IPZ4_POLGL</name>
<dbReference type="EMBL" id="CAJNNW010011637">
    <property type="protein sequence ID" value="CAE8653369.1"/>
    <property type="molecule type" value="Genomic_DNA"/>
</dbReference>
<gene>
    <name evidence="1" type="ORF">PGLA2088_LOCUS10353</name>
</gene>
<dbReference type="AlphaFoldDB" id="A0A813IPZ4"/>
<dbReference type="Proteomes" id="UP000626109">
    <property type="component" value="Unassembled WGS sequence"/>
</dbReference>
<sequence>MVSALPANLNSLSRQSRLGRFPHQFNTRSGILKQPCFVGCRCVLVAACFSCGFLKMAESILPQRQLGLRVSSPHMLGGTGGTSGRACDLRALPCRAEACCAKLFR</sequence>
<proteinExistence type="predicted"/>
<evidence type="ECO:0000313" key="2">
    <source>
        <dbReference type="Proteomes" id="UP000626109"/>
    </source>
</evidence>
<comment type="caution">
    <text evidence="1">The sequence shown here is derived from an EMBL/GenBank/DDBJ whole genome shotgun (WGS) entry which is preliminary data.</text>
</comment>
<reference evidence="1" key="1">
    <citation type="submission" date="2021-02" db="EMBL/GenBank/DDBJ databases">
        <authorList>
            <person name="Dougan E. K."/>
            <person name="Rhodes N."/>
            <person name="Thang M."/>
            <person name="Chan C."/>
        </authorList>
    </citation>
    <scope>NUCLEOTIDE SEQUENCE</scope>
</reference>
<accession>A0A813IPZ4</accession>
<organism evidence="1 2">
    <name type="scientific">Polarella glacialis</name>
    <name type="common">Dinoflagellate</name>
    <dbReference type="NCBI Taxonomy" id="89957"/>
    <lineage>
        <taxon>Eukaryota</taxon>
        <taxon>Sar</taxon>
        <taxon>Alveolata</taxon>
        <taxon>Dinophyceae</taxon>
        <taxon>Suessiales</taxon>
        <taxon>Suessiaceae</taxon>
        <taxon>Polarella</taxon>
    </lineage>
</organism>
<protein>
    <submittedName>
        <fullName evidence="1">Uncharacterized protein</fullName>
    </submittedName>
</protein>